<evidence type="ECO:0000256" key="6">
    <source>
        <dbReference type="ARBA" id="ARBA00022825"/>
    </source>
</evidence>
<evidence type="ECO:0000256" key="8">
    <source>
        <dbReference type="ARBA" id="ARBA00023180"/>
    </source>
</evidence>
<organism evidence="11 12">
    <name type="scientific">Rotaria socialis</name>
    <dbReference type="NCBI Taxonomy" id="392032"/>
    <lineage>
        <taxon>Eukaryota</taxon>
        <taxon>Metazoa</taxon>
        <taxon>Spiralia</taxon>
        <taxon>Gnathifera</taxon>
        <taxon>Rotifera</taxon>
        <taxon>Eurotatoria</taxon>
        <taxon>Bdelloidea</taxon>
        <taxon>Philodinida</taxon>
        <taxon>Philodinidae</taxon>
        <taxon>Rotaria</taxon>
    </lineage>
</organism>
<comment type="subcellular location">
    <subcellularLocation>
        <location evidence="1">Secreted</location>
    </subcellularLocation>
</comment>
<feature type="domain" description="Peptidase S1" evidence="10">
    <location>
        <begin position="41"/>
        <end position="268"/>
    </location>
</feature>
<dbReference type="GO" id="GO:0005576">
    <property type="term" value="C:extracellular region"/>
    <property type="evidence" value="ECO:0007669"/>
    <property type="project" value="UniProtKB-SubCell"/>
</dbReference>
<evidence type="ECO:0000256" key="4">
    <source>
        <dbReference type="ARBA" id="ARBA00022729"/>
    </source>
</evidence>
<dbReference type="GO" id="GO:0004252">
    <property type="term" value="F:serine-type endopeptidase activity"/>
    <property type="evidence" value="ECO:0007669"/>
    <property type="project" value="InterPro"/>
</dbReference>
<keyword evidence="3 9" id="KW-0645">Protease</keyword>
<keyword evidence="7" id="KW-1015">Disulfide bond</keyword>
<evidence type="ECO:0000256" key="9">
    <source>
        <dbReference type="RuleBase" id="RU363034"/>
    </source>
</evidence>
<keyword evidence="6 9" id="KW-0720">Serine protease</keyword>
<dbReference type="InterPro" id="IPR001254">
    <property type="entry name" value="Trypsin_dom"/>
</dbReference>
<evidence type="ECO:0000256" key="7">
    <source>
        <dbReference type="ARBA" id="ARBA00023157"/>
    </source>
</evidence>
<dbReference type="InterPro" id="IPR009003">
    <property type="entry name" value="Peptidase_S1_PA"/>
</dbReference>
<evidence type="ECO:0000313" key="12">
    <source>
        <dbReference type="Proteomes" id="UP000663833"/>
    </source>
</evidence>
<evidence type="ECO:0000313" key="11">
    <source>
        <dbReference type="EMBL" id="CAF3329610.1"/>
    </source>
</evidence>
<evidence type="ECO:0000256" key="2">
    <source>
        <dbReference type="ARBA" id="ARBA00022525"/>
    </source>
</evidence>
<dbReference type="SMART" id="SM00020">
    <property type="entry name" value="Tryp_SPc"/>
    <property type="match status" value="2"/>
</dbReference>
<dbReference type="InterPro" id="IPR001314">
    <property type="entry name" value="Peptidase_S1A"/>
</dbReference>
<dbReference type="PRINTS" id="PR00722">
    <property type="entry name" value="CHYMOTRYPSIN"/>
</dbReference>
<keyword evidence="2" id="KW-0964">Secreted</keyword>
<reference evidence="11" key="1">
    <citation type="submission" date="2021-02" db="EMBL/GenBank/DDBJ databases">
        <authorList>
            <person name="Nowell W R."/>
        </authorList>
    </citation>
    <scope>NUCLEOTIDE SEQUENCE</scope>
</reference>
<feature type="domain" description="Peptidase S1" evidence="10">
    <location>
        <begin position="334"/>
        <end position="570"/>
    </location>
</feature>
<dbReference type="FunFam" id="2.40.10.10:FF:000054">
    <property type="entry name" value="Complement C1r subcomponent"/>
    <property type="match status" value="1"/>
</dbReference>
<proteinExistence type="predicted"/>
<keyword evidence="5 9" id="KW-0378">Hydrolase</keyword>
<dbReference type="Pfam" id="PF00089">
    <property type="entry name" value="Trypsin"/>
    <property type="match status" value="2"/>
</dbReference>
<keyword evidence="4" id="KW-0732">Signal</keyword>
<sequence>MAGQICPDITISKGSSHQTVYSCNTSVSCDCLTNSATVSRIVGGEDASSPTWGWAVSIRIGGSRLCGGSIISSLWIVTAAHCVDGRTAAQFIVYAGSDERWFGSQTQSISMVISYSEYHGATAVNDITMLKLSYPLPMTDSYVSSICILSVSQATLSAGEWPPAATNVRILLFLEYMLIVTLQTVDYRASTYTPMMADWTVQLYAGVSGGDKDTCQGDSGGLLMIFSSNSRWMLIGVTSSGIGCALTEYSGIYTRVAAYNSSINSNTNGSISSFHLSQSSSAFSTDDATLTNSSTTETHLFLLDAIRLSFQIVYSCNLKATCGCSSNPVSMNRIVGGDNASEATWGWAVSIAINNSMLCTGSILSSSWIITAAHCVEDYSASEFTVYAGSTFLWSGTQNRSVSLIVAHSNYDPITYSNDIALLRLSSPLMKDDSNVSPICLPSVHSSVLTSSEFPTSGTTVIAIGWGRLSEYGQVAKYLQQVTLTTVDYRSYTCNSLISDQKVQLCAGVPGGGKDTCQGDSGGPLMMFTSSKQWVLIGITSFGQGCARPSYAGVYTRVAAFEKWIDANTNGSYGSVLFSHAESAKSSIDYLLFFILLILHASLDA</sequence>
<dbReference type="PROSITE" id="PS00134">
    <property type="entry name" value="TRYPSIN_HIS"/>
    <property type="match status" value="1"/>
</dbReference>
<dbReference type="PROSITE" id="PS00135">
    <property type="entry name" value="TRYPSIN_SER"/>
    <property type="match status" value="1"/>
</dbReference>
<dbReference type="AlphaFoldDB" id="A0A817UKW1"/>
<evidence type="ECO:0000256" key="3">
    <source>
        <dbReference type="ARBA" id="ARBA00022670"/>
    </source>
</evidence>
<dbReference type="CDD" id="cd00190">
    <property type="entry name" value="Tryp_SPc"/>
    <property type="match status" value="2"/>
</dbReference>
<dbReference type="GO" id="GO:0006508">
    <property type="term" value="P:proteolysis"/>
    <property type="evidence" value="ECO:0007669"/>
    <property type="project" value="UniProtKB-KW"/>
</dbReference>
<dbReference type="Proteomes" id="UP000663833">
    <property type="component" value="Unassembled WGS sequence"/>
</dbReference>
<gene>
    <name evidence="11" type="ORF">LUA448_LOCUS10892</name>
</gene>
<name>A0A817UKW1_9BILA</name>
<dbReference type="PROSITE" id="PS50240">
    <property type="entry name" value="TRYPSIN_DOM"/>
    <property type="match status" value="2"/>
</dbReference>
<evidence type="ECO:0000256" key="5">
    <source>
        <dbReference type="ARBA" id="ARBA00022801"/>
    </source>
</evidence>
<dbReference type="SUPFAM" id="SSF50494">
    <property type="entry name" value="Trypsin-like serine proteases"/>
    <property type="match status" value="2"/>
</dbReference>
<dbReference type="EMBL" id="CAJNYD010001315">
    <property type="protein sequence ID" value="CAF3329610.1"/>
    <property type="molecule type" value="Genomic_DNA"/>
</dbReference>
<protein>
    <recommendedName>
        <fullName evidence="10">Peptidase S1 domain-containing protein</fullName>
    </recommendedName>
</protein>
<accession>A0A817UKW1</accession>
<dbReference type="FunFam" id="2.40.10.10:FF:000068">
    <property type="entry name" value="transmembrane protease serine 2"/>
    <property type="match status" value="1"/>
</dbReference>
<dbReference type="FunFam" id="2.40.10.10:FF:000003">
    <property type="entry name" value="Transmembrane serine protease 3"/>
    <property type="match status" value="1"/>
</dbReference>
<dbReference type="InterPro" id="IPR043504">
    <property type="entry name" value="Peptidase_S1_PA_chymotrypsin"/>
</dbReference>
<dbReference type="InterPro" id="IPR018114">
    <property type="entry name" value="TRYPSIN_HIS"/>
</dbReference>
<dbReference type="InterPro" id="IPR033116">
    <property type="entry name" value="TRYPSIN_SER"/>
</dbReference>
<evidence type="ECO:0000259" key="10">
    <source>
        <dbReference type="PROSITE" id="PS50240"/>
    </source>
</evidence>
<dbReference type="PANTHER" id="PTHR24252">
    <property type="entry name" value="ACROSIN-RELATED"/>
    <property type="match status" value="1"/>
</dbReference>
<keyword evidence="8" id="KW-0325">Glycoprotein</keyword>
<evidence type="ECO:0000256" key="1">
    <source>
        <dbReference type="ARBA" id="ARBA00004613"/>
    </source>
</evidence>
<comment type="caution">
    <text evidence="11">The sequence shown here is derived from an EMBL/GenBank/DDBJ whole genome shotgun (WGS) entry which is preliminary data.</text>
</comment>
<dbReference type="Gene3D" id="2.40.10.10">
    <property type="entry name" value="Trypsin-like serine proteases"/>
    <property type="match status" value="2"/>
</dbReference>
<dbReference type="PANTHER" id="PTHR24252:SF7">
    <property type="entry name" value="HYALIN"/>
    <property type="match status" value="1"/>
</dbReference>